<evidence type="ECO:0000313" key="5">
    <source>
        <dbReference type="Proteomes" id="UP000321598"/>
    </source>
</evidence>
<dbReference type="Proteomes" id="UP000254956">
    <property type="component" value="Unassembled WGS sequence"/>
</dbReference>
<evidence type="ECO:0000313" key="2">
    <source>
        <dbReference type="EMBL" id="GEQ01008.1"/>
    </source>
</evidence>
<evidence type="ECO:0000313" key="4">
    <source>
        <dbReference type="Proteomes" id="UP000254956"/>
    </source>
</evidence>
<proteinExistence type="predicted"/>
<keyword evidence="5" id="KW-1185">Reference proteome</keyword>
<dbReference type="OrthoDB" id="2413326at2"/>
<dbReference type="STRING" id="1212545.SARL_08188"/>
<dbReference type="EMBL" id="BKAV01000024">
    <property type="protein sequence ID" value="GEQ01008.1"/>
    <property type="molecule type" value="Genomic_DNA"/>
</dbReference>
<reference evidence="2 5" key="2">
    <citation type="submission" date="2019-07" db="EMBL/GenBank/DDBJ databases">
        <title>Whole genome shotgun sequence of Staphylococcus arlettae NBRC 109765.</title>
        <authorList>
            <person name="Hosoyama A."/>
            <person name="Uohara A."/>
            <person name="Ohji S."/>
            <person name="Ichikawa N."/>
        </authorList>
    </citation>
    <scope>NUCLEOTIDE SEQUENCE [LARGE SCALE GENOMIC DNA]</scope>
    <source>
        <strain evidence="2 5">NBRC 109765</strain>
    </source>
</reference>
<keyword evidence="1" id="KW-0472">Membrane</keyword>
<sequence length="77" mass="8329">MYKFLYISLICGLLAGAGVFLNIPPYPSLIFPMVVAFLGIVCTIVTFPEKDVKVTLKLGGILINVMPLLGALTQINM</sequence>
<gene>
    <name evidence="3" type="ORF">NCTC12413_00783</name>
    <name evidence="2" type="ORF">SAR03_20450</name>
</gene>
<organism evidence="3 4">
    <name type="scientific">Staphylococcus arlettae</name>
    <dbReference type="NCBI Taxonomy" id="29378"/>
    <lineage>
        <taxon>Bacteria</taxon>
        <taxon>Bacillati</taxon>
        <taxon>Bacillota</taxon>
        <taxon>Bacilli</taxon>
        <taxon>Bacillales</taxon>
        <taxon>Staphylococcaceae</taxon>
        <taxon>Staphylococcus</taxon>
    </lineage>
</organism>
<dbReference type="Proteomes" id="UP000321598">
    <property type="component" value="Unassembled WGS sequence"/>
</dbReference>
<evidence type="ECO:0000313" key="3">
    <source>
        <dbReference type="EMBL" id="SUJ13999.1"/>
    </source>
</evidence>
<dbReference type="RefSeq" id="WP_103388808.1">
    <property type="nucleotide sequence ID" value="NZ_BKAV01000024.1"/>
</dbReference>
<name>A0A2T7BRK0_9STAP</name>
<feature type="transmembrane region" description="Helical" evidence="1">
    <location>
        <begin position="54"/>
        <end position="75"/>
    </location>
</feature>
<dbReference type="AlphaFoldDB" id="A0A2T7BRK0"/>
<feature type="transmembrane region" description="Helical" evidence="1">
    <location>
        <begin position="5"/>
        <end position="23"/>
    </location>
</feature>
<protein>
    <submittedName>
        <fullName evidence="3">Membrane protein</fullName>
    </submittedName>
</protein>
<keyword evidence="1" id="KW-0812">Transmembrane</keyword>
<accession>A0A2T7BRK0</accession>
<keyword evidence="1" id="KW-1133">Transmembrane helix</keyword>
<evidence type="ECO:0000256" key="1">
    <source>
        <dbReference type="SAM" id="Phobius"/>
    </source>
</evidence>
<dbReference type="EMBL" id="UGZE01000001">
    <property type="protein sequence ID" value="SUJ13999.1"/>
    <property type="molecule type" value="Genomic_DNA"/>
</dbReference>
<feature type="transmembrane region" description="Helical" evidence="1">
    <location>
        <begin position="29"/>
        <end position="47"/>
    </location>
</feature>
<reference evidence="3 4" key="1">
    <citation type="submission" date="2018-06" db="EMBL/GenBank/DDBJ databases">
        <authorList>
            <consortium name="Pathogen Informatics"/>
            <person name="Doyle S."/>
        </authorList>
    </citation>
    <scope>NUCLEOTIDE SEQUENCE [LARGE SCALE GENOMIC DNA]</scope>
    <source>
        <strain evidence="3 4">NCTC12413</strain>
    </source>
</reference>